<evidence type="ECO:0000313" key="1">
    <source>
        <dbReference type="EMBL" id="GMN58349.1"/>
    </source>
</evidence>
<dbReference type="AlphaFoldDB" id="A0AA88DP91"/>
<protein>
    <submittedName>
        <fullName evidence="1">Uncharacterized protein</fullName>
    </submittedName>
</protein>
<evidence type="ECO:0000313" key="2">
    <source>
        <dbReference type="Proteomes" id="UP001187192"/>
    </source>
</evidence>
<proteinExistence type="predicted"/>
<name>A0AA88DP91_FICCA</name>
<reference evidence="1" key="1">
    <citation type="submission" date="2023-07" db="EMBL/GenBank/DDBJ databases">
        <title>draft genome sequence of fig (Ficus carica).</title>
        <authorList>
            <person name="Takahashi T."/>
            <person name="Nishimura K."/>
        </authorList>
    </citation>
    <scope>NUCLEOTIDE SEQUENCE</scope>
</reference>
<dbReference type="Proteomes" id="UP001187192">
    <property type="component" value="Unassembled WGS sequence"/>
</dbReference>
<dbReference type="EMBL" id="BTGU01000077">
    <property type="protein sequence ID" value="GMN58349.1"/>
    <property type="molecule type" value="Genomic_DNA"/>
</dbReference>
<comment type="caution">
    <text evidence="1">The sequence shown here is derived from an EMBL/GenBank/DDBJ whole genome shotgun (WGS) entry which is preliminary data.</text>
</comment>
<keyword evidence="2" id="KW-1185">Reference proteome</keyword>
<organism evidence="1 2">
    <name type="scientific">Ficus carica</name>
    <name type="common">Common fig</name>
    <dbReference type="NCBI Taxonomy" id="3494"/>
    <lineage>
        <taxon>Eukaryota</taxon>
        <taxon>Viridiplantae</taxon>
        <taxon>Streptophyta</taxon>
        <taxon>Embryophyta</taxon>
        <taxon>Tracheophyta</taxon>
        <taxon>Spermatophyta</taxon>
        <taxon>Magnoliopsida</taxon>
        <taxon>eudicotyledons</taxon>
        <taxon>Gunneridae</taxon>
        <taxon>Pentapetalae</taxon>
        <taxon>rosids</taxon>
        <taxon>fabids</taxon>
        <taxon>Rosales</taxon>
        <taxon>Moraceae</taxon>
        <taxon>Ficeae</taxon>
        <taxon>Ficus</taxon>
    </lineage>
</organism>
<gene>
    <name evidence="1" type="ORF">TIFTF001_027453</name>
</gene>
<sequence>MMKKVQFSLNGTCVPNKPVVCRLYEKMLFQVGKLQEPPKSAGSTAGSAVNSLGFEPAEQTHQLNSLSKWFGFSQQ</sequence>
<accession>A0AA88DP91</accession>